<dbReference type="GO" id="GO:1990961">
    <property type="term" value="P:xenobiotic detoxification by transmembrane export across the plasma membrane"/>
    <property type="evidence" value="ECO:0007669"/>
    <property type="project" value="InterPro"/>
</dbReference>
<dbReference type="InterPro" id="IPR045069">
    <property type="entry name" value="MATE_euk"/>
</dbReference>
<feature type="transmembrane region" description="Helical" evidence="7">
    <location>
        <begin position="312"/>
        <end position="330"/>
    </location>
</feature>
<feature type="transmembrane region" description="Helical" evidence="7">
    <location>
        <begin position="395"/>
        <end position="418"/>
    </location>
</feature>
<feature type="transmembrane region" description="Helical" evidence="7">
    <location>
        <begin position="471"/>
        <end position="495"/>
    </location>
</feature>
<feature type="transmembrane region" description="Helical" evidence="7">
    <location>
        <begin position="540"/>
        <end position="562"/>
    </location>
</feature>
<sequence length="610" mass="66965">MNYGTAPNPTKKCVNSCAPVSNSDVCIEYAAQNTTSVDRKFDTKTHLTTMCTNYNSAKPISAKNDARNSSWRTQPSLENSATTSETDSDDETKKRFSSDVKTNPLLYRNHLQDSCRTKRSTEMIILVSSSQSPMSRSNAETLPLLNQNKLESTLTARSELFKLIKLASPITFTYILESLPAIISLLLVSHMPSTRTQEYLDGVALSTMFMNLTAISFGFGLATAMDTLCSQAFGANQNKKMGIYLQTGILLLGCILIPIVLINYYTAKCLIWLGQPPNIAQLAGQFSRLSIPGIPCLYLYELIKKLLQAQNIVTPMVSIAILSNVVHIILGLCLTQCTSLGFAGAAIARSFANGCLLIALGPYFSQFPQSIRKWWPGWNLRLAVREMKPFLKLGIPGMMMILMEWWSFEIMAIIVGVLPNSVVAIGVHSILVNISTLTFNVYLGISVACNVRVGNCMGANLPRHAKMVANLSLALSLGISMLMAVFILMLRTFLSRAFITEPATVDLLYHALLLLLPYQLCDAVNVVLQGIFRGIGQQTLGACINFVVYFILGLPLGTYLAFTFGYGVSGLWIGSNIGMFCGILLALIQIRRTDWRLLSDAARARTLTAD</sequence>
<evidence type="ECO:0000256" key="3">
    <source>
        <dbReference type="ARBA" id="ARBA00022692"/>
    </source>
</evidence>
<protein>
    <recommendedName>
        <fullName evidence="10">Multidrug and toxin extrusion protein</fullName>
    </recommendedName>
</protein>
<keyword evidence="3 7" id="KW-0812">Transmembrane</keyword>
<comment type="similarity">
    <text evidence="2">Belongs to the multi antimicrobial extrusion (MATE) (TC 2.A.66.1) family.</text>
</comment>
<dbReference type="GO" id="GO:0015297">
    <property type="term" value="F:antiporter activity"/>
    <property type="evidence" value="ECO:0007669"/>
    <property type="project" value="InterPro"/>
</dbReference>
<dbReference type="CDD" id="cd13132">
    <property type="entry name" value="MATE_eukaryotic"/>
    <property type="match status" value="1"/>
</dbReference>
<dbReference type="Pfam" id="PF01554">
    <property type="entry name" value="MatE"/>
    <property type="match status" value="2"/>
</dbReference>
<feature type="compositionally biased region" description="Polar residues" evidence="6">
    <location>
        <begin position="67"/>
        <end position="77"/>
    </location>
</feature>
<organism evidence="8 9">
    <name type="scientific">Albugo candida</name>
    <dbReference type="NCBI Taxonomy" id="65357"/>
    <lineage>
        <taxon>Eukaryota</taxon>
        <taxon>Sar</taxon>
        <taxon>Stramenopiles</taxon>
        <taxon>Oomycota</taxon>
        <taxon>Peronosporomycetes</taxon>
        <taxon>Albuginales</taxon>
        <taxon>Albuginaceae</taxon>
        <taxon>Albugo</taxon>
    </lineage>
</organism>
<feature type="transmembrane region" description="Helical" evidence="7">
    <location>
        <begin position="430"/>
        <end position="451"/>
    </location>
</feature>
<feature type="region of interest" description="Disordered" evidence="6">
    <location>
        <begin position="57"/>
        <end position="98"/>
    </location>
</feature>
<evidence type="ECO:0000256" key="1">
    <source>
        <dbReference type="ARBA" id="ARBA00004141"/>
    </source>
</evidence>
<reference evidence="8 9" key="1">
    <citation type="submission" date="2012-05" db="EMBL/GenBank/DDBJ databases">
        <title>Recombination and specialization in a pathogen metapopulation.</title>
        <authorList>
            <person name="Gardiner A."/>
            <person name="Kemen E."/>
            <person name="Schultz-Larsen T."/>
            <person name="MacLean D."/>
            <person name="Van Oosterhout C."/>
            <person name="Jones J.D.G."/>
        </authorList>
    </citation>
    <scope>NUCLEOTIDE SEQUENCE [LARGE SCALE GENOMIC DNA]</scope>
    <source>
        <strain evidence="8 9">Ac Nc2</strain>
    </source>
</reference>
<dbReference type="OrthoDB" id="2126698at2759"/>
<dbReference type="STRING" id="65357.A0A024FSZ4"/>
<name>A0A024FSZ4_9STRA</name>
<comment type="caution">
    <text evidence="8">The sequence shown here is derived from an EMBL/GenBank/DDBJ whole genome shotgun (WGS) entry which is preliminary data.</text>
</comment>
<dbReference type="AlphaFoldDB" id="A0A024FSZ4"/>
<evidence type="ECO:0008006" key="10">
    <source>
        <dbReference type="Google" id="ProtNLM"/>
    </source>
</evidence>
<feature type="transmembrane region" description="Helical" evidence="7">
    <location>
        <begin position="241"/>
        <end position="267"/>
    </location>
</feature>
<comment type="subcellular location">
    <subcellularLocation>
        <location evidence="1">Membrane</location>
        <topology evidence="1">Multi-pass membrane protein</topology>
    </subcellularLocation>
</comment>
<dbReference type="InParanoid" id="A0A024FSZ4"/>
<evidence type="ECO:0000256" key="5">
    <source>
        <dbReference type="ARBA" id="ARBA00023136"/>
    </source>
</evidence>
<accession>A0A024FSZ4</accession>
<dbReference type="PANTHER" id="PTHR11206">
    <property type="entry name" value="MULTIDRUG RESISTANCE PROTEIN"/>
    <property type="match status" value="1"/>
</dbReference>
<feature type="transmembrane region" description="Helical" evidence="7">
    <location>
        <begin position="166"/>
        <end position="188"/>
    </location>
</feature>
<evidence type="ECO:0000256" key="7">
    <source>
        <dbReference type="SAM" id="Phobius"/>
    </source>
</evidence>
<dbReference type="NCBIfam" id="TIGR00797">
    <property type="entry name" value="matE"/>
    <property type="match status" value="1"/>
</dbReference>
<feature type="transmembrane region" description="Helical" evidence="7">
    <location>
        <begin position="208"/>
        <end position="229"/>
    </location>
</feature>
<dbReference type="GO" id="GO:0042910">
    <property type="term" value="F:xenobiotic transmembrane transporter activity"/>
    <property type="evidence" value="ECO:0007669"/>
    <property type="project" value="InterPro"/>
</dbReference>
<dbReference type="EMBL" id="CAIX01000083">
    <property type="protein sequence ID" value="CCI10076.1"/>
    <property type="molecule type" value="Genomic_DNA"/>
</dbReference>
<evidence type="ECO:0000313" key="9">
    <source>
        <dbReference type="Proteomes" id="UP000053237"/>
    </source>
</evidence>
<evidence type="ECO:0000256" key="4">
    <source>
        <dbReference type="ARBA" id="ARBA00022989"/>
    </source>
</evidence>
<proteinExistence type="inferred from homology"/>
<dbReference type="Proteomes" id="UP000053237">
    <property type="component" value="Unassembled WGS sequence"/>
</dbReference>
<dbReference type="GO" id="GO:0016020">
    <property type="term" value="C:membrane"/>
    <property type="evidence" value="ECO:0007669"/>
    <property type="project" value="UniProtKB-SubCell"/>
</dbReference>
<feature type="transmembrane region" description="Helical" evidence="7">
    <location>
        <begin position="568"/>
        <end position="588"/>
    </location>
</feature>
<evidence type="ECO:0000256" key="2">
    <source>
        <dbReference type="ARBA" id="ARBA00010199"/>
    </source>
</evidence>
<keyword evidence="9" id="KW-1185">Reference proteome</keyword>
<gene>
    <name evidence="8" type="ORF">BN9_057610</name>
</gene>
<dbReference type="InterPro" id="IPR002528">
    <property type="entry name" value="MATE_fam"/>
</dbReference>
<keyword evidence="4 7" id="KW-1133">Transmembrane helix</keyword>
<evidence type="ECO:0000313" key="8">
    <source>
        <dbReference type="EMBL" id="CCI10076.1"/>
    </source>
</evidence>
<evidence type="ECO:0000256" key="6">
    <source>
        <dbReference type="SAM" id="MobiDB-lite"/>
    </source>
</evidence>
<feature type="transmembrane region" description="Helical" evidence="7">
    <location>
        <begin position="507"/>
        <end position="528"/>
    </location>
</feature>
<keyword evidence="5 7" id="KW-0472">Membrane</keyword>